<dbReference type="OrthoDB" id="6287603at2759"/>
<dbReference type="STRING" id="6205.A0A0R3WQM3"/>
<evidence type="ECO:0000259" key="1">
    <source>
        <dbReference type="Pfam" id="PF14225"/>
    </source>
</evidence>
<reference evidence="2 3" key="2">
    <citation type="submission" date="2018-11" db="EMBL/GenBank/DDBJ databases">
        <authorList>
            <consortium name="Pathogen Informatics"/>
        </authorList>
    </citation>
    <scope>NUCLEOTIDE SEQUENCE [LARGE SCALE GENOMIC DNA]</scope>
</reference>
<evidence type="ECO:0000313" key="4">
    <source>
        <dbReference type="WBParaSite" id="TTAC_0000306301-mRNA-1"/>
    </source>
</evidence>
<dbReference type="PANTHER" id="PTHR12295:SF30">
    <property type="entry name" value="PROTEIN FURRY"/>
    <property type="match status" value="1"/>
</dbReference>
<dbReference type="InterPro" id="IPR039867">
    <property type="entry name" value="Furry/Tao3/Mor2"/>
</dbReference>
<dbReference type="PANTHER" id="PTHR12295">
    <property type="entry name" value="FURRY-RELATED"/>
    <property type="match status" value="1"/>
</dbReference>
<dbReference type="EMBL" id="UYWX01001848">
    <property type="protein sequence ID" value="VDM21823.1"/>
    <property type="molecule type" value="Genomic_DNA"/>
</dbReference>
<feature type="domain" description="Cell morphogenesis protein C-terminal" evidence="1">
    <location>
        <begin position="46"/>
        <end position="174"/>
    </location>
</feature>
<dbReference type="GO" id="GO:0005938">
    <property type="term" value="C:cell cortex"/>
    <property type="evidence" value="ECO:0007669"/>
    <property type="project" value="TreeGrafter"/>
</dbReference>
<name>A0A0R3WQM3_HYDTA</name>
<dbReference type="GO" id="GO:0030427">
    <property type="term" value="C:site of polarized growth"/>
    <property type="evidence" value="ECO:0007669"/>
    <property type="project" value="TreeGrafter"/>
</dbReference>
<evidence type="ECO:0000313" key="2">
    <source>
        <dbReference type="EMBL" id="VDM21823.1"/>
    </source>
</evidence>
<dbReference type="WBParaSite" id="TTAC_0000306301-mRNA-1">
    <property type="protein sequence ID" value="TTAC_0000306301-mRNA-1"/>
    <property type="gene ID" value="TTAC_0000306301"/>
</dbReference>
<keyword evidence="3" id="KW-1185">Reference proteome</keyword>
<evidence type="ECO:0000313" key="3">
    <source>
        <dbReference type="Proteomes" id="UP000274429"/>
    </source>
</evidence>
<sequence length="393" mass="42375">MRLLNPQLYIVQFRHKFNFGDPVIDRSAVGTCRLAPEEQADLLAGIFWIGVCLLDSDYEYEYFAGIRLLSRLLPCVCSPLNTTSTTATAAPTASSSNRKWSSQQQQQSFISLHDHVLRLLHRLKWTTGTEDGDYPGLLGLLLKGCFSSTLIDTSCRLLVHLISAVKSPIVDPNAEIRQYRRAAVSGTSRSTGSSTSYPGILPTLIIVLLPMLLTAWDEDPDSPASTVPEPAISVGEVGEACAEGSGSPAVTSSFSPQSSSSLPPPLGSWVHRSVVISETAAPSPSSGLLSLITTILVSGAVAKKAPQLRPRNPICTLAAEQLAELALQMDAYRFNNLAIVLRLYANGTFSKDVNQWAKCVTRYLMDGCAGLGPRILTFLTPVNPTTLKLMGNI</sequence>
<accession>A0A0R3WQM3</accession>
<dbReference type="GO" id="GO:0000902">
    <property type="term" value="P:cell morphogenesis"/>
    <property type="evidence" value="ECO:0007669"/>
    <property type="project" value="InterPro"/>
</dbReference>
<dbReference type="Proteomes" id="UP000274429">
    <property type="component" value="Unassembled WGS sequence"/>
</dbReference>
<dbReference type="Pfam" id="PF14225">
    <property type="entry name" value="MOR2-PAG1_C"/>
    <property type="match status" value="1"/>
</dbReference>
<dbReference type="GO" id="GO:0031175">
    <property type="term" value="P:neuron projection development"/>
    <property type="evidence" value="ECO:0007669"/>
    <property type="project" value="TreeGrafter"/>
</dbReference>
<gene>
    <name evidence="2" type="ORF">TTAC_LOCUS3048</name>
</gene>
<proteinExistence type="predicted"/>
<reference evidence="4" key="1">
    <citation type="submission" date="2017-02" db="UniProtKB">
        <authorList>
            <consortium name="WormBaseParasite"/>
        </authorList>
    </citation>
    <scope>IDENTIFICATION</scope>
</reference>
<protein>
    <submittedName>
        <fullName evidence="4">MOR2-PAG1_C domain-containing protein</fullName>
    </submittedName>
</protein>
<organism evidence="4">
    <name type="scientific">Hydatigena taeniaeformis</name>
    <name type="common">Feline tapeworm</name>
    <name type="synonym">Taenia taeniaeformis</name>
    <dbReference type="NCBI Taxonomy" id="6205"/>
    <lineage>
        <taxon>Eukaryota</taxon>
        <taxon>Metazoa</taxon>
        <taxon>Spiralia</taxon>
        <taxon>Lophotrochozoa</taxon>
        <taxon>Platyhelminthes</taxon>
        <taxon>Cestoda</taxon>
        <taxon>Eucestoda</taxon>
        <taxon>Cyclophyllidea</taxon>
        <taxon>Taeniidae</taxon>
        <taxon>Hydatigera</taxon>
    </lineage>
</organism>
<dbReference type="AlphaFoldDB" id="A0A0R3WQM3"/>
<dbReference type="InterPro" id="IPR025481">
    <property type="entry name" value="Cell_Morphogen_C"/>
</dbReference>